<comment type="caution">
    <text evidence="1">The sequence shown here is derived from an EMBL/GenBank/DDBJ whole genome shotgun (WGS) entry which is preliminary data.</text>
</comment>
<name>A0A6V8PK65_9ACTN</name>
<reference evidence="1 2" key="1">
    <citation type="journal article" date="2020" name="Front. Microbiol.">
        <title>Single-cell genomics of novel Actinobacteria with the Wood-Ljungdahl pathway discovered in a serpentinizing system.</title>
        <authorList>
            <person name="Merino N."/>
            <person name="Kawai M."/>
            <person name="Boyd E.S."/>
            <person name="Colman D.R."/>
            <person name="McGlynn S.E."/>
            <person name="Nealson K.H."/>
            <person name="Kurokawa K."/>
            <person name="Hongoh Y."/>
        </authorList>
    </citation>
    <scope>NUCLEOTIDE SEQUENCE [LARGE SCALE GENOMIC DNA]</scope>
    <source>
        <strain evidence="1 2">S42</strain>
    </source>
</reference>
<proteinExistence type="predicted"/>
<evidence type="ECO:0000313" key="2">
    <source>
        <dbReference type="Proteomes" id="UP000568877"/>
    </source>
</evidence>
<organism evidence="1 2">
    <name type="scientific">Candidatus Hakubella thermalkaliphila</name>
    <dbReference type="NCBI Taxonomy" id="2754717"/>
    <lineage>
        <taxon>Bacteria</taxon>
        <taxon>Bacillati</taxon>
        <taxon>Actinomycetota</taxon>
        <taxon>Actinomycetota incertae sedis</taxon>
        <taxon>Candidatus Hakubellales</taxon>
        <taxon>Candidatus Hakubellaceae</taxon>
        <taxon>Candidatus Hakubella</taxon>
    </lineage>
</organism>
<protein>
    <submittedName>
        <fullName evidence="1">Uncharacterized protein</fullName>
    </submittedName>
</protein>
<accession>A0A6V8PK65</accession>
<gene>
    <name evidence="1" type="ORF">HKBW3S42_00964</name>
</gene>
<sequence length="153" mass="18123">MGEKKLGAEEKRMVSLKRQRENQLRALSKEKILKEIREHQSARMLSPQELENKSKQHTKQWILSSALKRLPTPKESEKIIDNIRYNPKMIFTCIDTLTKEIAWIFIGSTKSPEYDNILVASRGGRVRSFYPIDDLRRYLDNMKNWVDIEEFLK</sequence>
<dbReference type="EMBL" id="BLSA01000121">
    <property type="protein sequence ID" value="GFP32658.1"/>
    <property type="molecule type" value="Genomic_DNA"/>
</dbReference>
<evidence type="ECO:0000313" key="1">
    <source>
        <dbReference type="EMBL" id="GFP32658.1"/>
    </source>
</evidence>
<dbReference type="AlphaFoldDB" id="A0A6V8PK65"/>
<dbReference type="Proteomes" id="UP000568877">
    <property type="component" value="Unassembled WGS sequence"/>
</dbReference>